<protein>
    <submittedName>
        <fullName evidence="1">Uncharacterized protein</fullName>
    </submittedName>
</protein>
<dbReference type="EMBL" id="MN740788">
    <property type="protein sequence ID" value="QHU11719.1"/>
    <property type="molecule type" value="Genomic_DNA"/>
</dbReference>
<evidence type="ECO:0000313" key="1">
    <source>
        <dbReference type="EMBL" id="QHU11719.1"/>
    </source>
</evidence>
<proteinExistence type="predicted"/>
<accession>A0A6C0K1W0</accession>
<sequence length="155" mass="17275">MTDERVNTISLGIAKKYSAHDFLCGLLEKKYTFKYLLVGKEKKQKDNQEIMATMRGYGSIRAAYPPCVACVTGSNDENKEEYSPPVTLTLPQWRQYVAQGQNTFPGDAIVPGGTTADGAVYVGHVRQNPYTAPLPDISEEDQEAGAQPLKPYWYY</sequence>
<name>A0A6C0K1W0_9ZZZZ</name>
<dbReference type="AlphaFoldDB" id="A0A6C0K1W0"/>
<organism evidence="1">
    <name type="scientific">viral metagenome</name>
    <dbReference type="NCBI Taxonomy" id="1070528"/>
    <lineage>
        <taxon>unclassified sequences</taxon>
        <taxon>metagenomes</taxon>
        <taxon>organismal metagenomes</taxon>
    </lineage>
</organism>
<reference evidence="1" key="1">
    <citation type="journal article" date="2020" name="Nature">
        <title>Giant virus diversity and host interactions through global metagenomics.</title>
        <authorList>
            <person name="Schulz F."/>
            <person name="Roux S."/>
            <person name="Paez-Espino D."/>
            <person name="Jungbluth S."/>
            <person name="Walsh D.A."/>
            <person name="Denef V.J."/>
            <person name="McMahon K.D."/>
            <person name="Konstantinidis K.T."/>
            <person name="Eloe-Fadrosh E.A."/>
            <person name="Kyrpides N.C."/>
            <person name="Woyke T."/>
        </authorList>
    </citation>
    <scope>NUCLEOTIDE SEQUENCE</scope>
    <source>
        <strain evidence="1">GVMAG-S-1101169-75</strain>
    </source>
</reference>